<feature type="chain" id="PRO_5009602683" evidence="1">
    <location>
        <begin position="18"/>
        <end position="266"/>
    </location>
</feature>
<dbReference type="Proteomes" id="UP000176998">
    <property type="component" value="Unassembled WGS sequence"/>
</dbReference>
<accession>A0A1G4BB87</accession>
<dbReference type="GeneID" id="34559274"/>
<evidence type="ECO:0000256" key="1">
    <source>
        <dbReference type="SAM" id="SignalP"/>
    </source>
</evidence>
<evidence type="ECO:0000313" key="3">
    <source>
        <dbReference type="Proteomes" id="UP000176998"/>
    </source>
</evidence>
<proteinExistence type="predicted"/>
<feature type="signal peptide" evidence="1">
    <location>
        <begin position="1"/>
        <end position="17"/>
    </location>
</feature>
<evidence type="ECO:0000313" key="2">
    <source>
        <dbReference type="EMBL" id="OHE98671.1"/>
    </source>
</evidence>
<dbReference type="RefSeq" id="XP_022475820.1">
    <property type="nucleotide sequence ID" value="XM_022617764.1"/>
</dbReference>
<comment type="caution">
    <text evidence="2">The sequence shown here is derived from an EMBL/GenBank/DDBJ whole genome shotgun (WGS) entry which is preliminary data.</text>
</comment>
<gene>
    <name evidence="2" type="ORF">CORC01_06122</name>
</gene>
<organism evidence="2 3">
    <name type="scientific">Colletotrichum orchidophilum</name>
    <dbReference type="NCBI Taxonomy" id="1209926"/>
    <lineage>
        <taxon>Eukaryota</taxon>
        <taxon>Fungi</taxon>
        <taxon>Dikarya</taxon>
        <taxon>Ascomycota</taxon>
        <taxon>Pezizomycotina</taxon>
        <taxon>Sordariomycetes</taxon>
        <taxon>Hypocreomycetidae</taxon>
        <taxon>Glomerellales</taxon>
        <taxon>Glomerellaceae</taxon>
        <taxon>Colletotrichum</taxon>
    </lineage>
</organism>
<keyword evidence="3" id="KW-1185">Reference proteome</keyword>
<dbReference type="EMBL" id="MJBS01000044">
    <property type="protein sequence ID" value="OHE98671.1"/>
    <property type="molecule type" value="Genomic_DNA"/>
</dbReference>
<sequence>MISILILSILMATAVSAAPLLDERDLNVTKWSPDRKINGDEIVLIGKDREEVIQAEQLHKLLESEGILPEAPEYDHDWIAAGANMSALPYDPEIHGHGPQKRDCAHTFSFVIDKTQRFVDWDVQMSPVVIGPMGGMDVTISKSYSVADSVAVSAGLSPTFIKGLLYSSIGISYTRTWTTVQGYLIRGNVAQGYTGTVISTPWTTRRYGRAFQGCPGSLAQTGTWTADSHEEGSYEGVSWVSGAITMCIKHQSGIPLSRCHGSGNFN</sequence>
<dbReference type="OrthoDB" id="4831122at2759"/>
<protein>
    <submittedName>
        <fullName evidence="2">Uncharacterized protein</fullName>
    </submittedName>
</protein>
<keyword evidence="1" id="KW-0732">Signal</keyword>
<name>A0A1G4BB87_9PEZI</name>
<dbReference type="AlphaFoldDB" id="A0A1G4BB87"/>
<dbReference type="STRING" id="1209926.A0A1G4BB87"/>
<reference evidence="2 3" key="1">
    <citation type="submission" date="2016-09" db="EMBL/GenBank/DDBJ databases">
        <authorList>
            <person name="Capua I."/>
            <person name="De Benedictis P."/>
            <person name="Joannis T."/>
            <person name="Lombin L.H."/>
            <person name="Cattoli G."/>
        </authorList>
    </citation>
    <scope>NUCLEOTIDE SEQUENCE [LARGE SCALE GENOMIC DNA]</scope>
    <source>
        <strain evidence="2 3">IMI 309357</strain>
    </source>
</reference>